<evidence type="ECO:0000313" key="1">
    <source>
        <dbReference type="EMBL" id="MBV0923915.1"/>
    </source>
</evidence>
<comment type="caution">
    <text evidence="1">The sequence shown here is derived from an EMBL/GenBank/DDBJ whole genome shotgun (WGS) entry which is preliminary data.</text>
</comment>
<reference evidence="1 2" key="1">
    <citation type="submission" date="2021-06" db="EMBL/GenBank/DDBJ databases">
        <title>New haloarchaea isolates fom saline soil.</title>
        <authorList>
            <person name="Duran-Viseras A."/>
            <person name="Sanchez-Porro C.S."/>
            <person name="Ventosa A."/>
        </authorList>
    </citation>
    <scope>NUCLEOTIDE SEQUENCE [LARGE SCALE GENOMIC DNA]</scope>
    <source>
        <strain evidence="1 2">JCM 183640</strain>
    </source>
</reference>
<proteinExistence type="predicted"/>
<dbReference type="Proteomes" id="UP000766550">
    <property type="component" value="Unassembled WGS sequence"/>
</dbReference>
<protein>
    <submittedName>
        <fullName evidence="1">Uncharacterized protein</fullName>
    </submittedName>
</protein>
<evidence type="ECO:0000313" key="2">
    <source>
        <dbReference type="Proteomes" id="UP000766550"/>
    </source>
</evidence>
<name>A0A8J7Y3W3_9EURY</name>
<sequence length="154" mass="18318">MSESDREWLFEQIDRDNMSNDEFLKAYLTRLLEHYSYENLSGLPEGQLDREFEIVNERFNNLLTEFPNSDNSLMDETTQKVMFDIDFDELTEEQLLEIRLSMRQIDRNLNRAVKDAHNERLQHRTTIGRLIMEFAGKITPGTSQHVEVYPEIDK</sequence>
<dbReference type="AlphaFoldDB" id="A0A8J7Y3W3"/>
<dbReference type="EMBL" id="JAHQXF010000001">
    <property type="protein sequence ID" value="MBV0923915.1"/>
    <property type="molecule type" value="Genomic_DNA"/>
</dbReference>
<organism evidence="1 2">
    <name type="scientific">Haloarcula limicola</name>
    <dbReference type="NCBI Taxonomy" id="1429915"/>
    <lineage>
        <taxon>Archaea</taxon>
        <taxon>Methanobacteriati</taxon>
        <taxon>Methanobacteriota</taxon>
        <taxon>Stenosarchaea group</taxon>
        <taxon>Halobacteria</taxon>
        <taxon>Halobacteriales</taxon>
        <taxon>Haloarculaceae</taxon>
        <taxon>Haloarcula</taxon>
    </lineage>
</organism>
<keyword evidence="2" id="KW-1185">Reference proteome</keyword>
<gene>
    <name evidence="1" type="ORF">KTS45_06830</name>
</gene>
<dbReference type="RefSeq" id="WP_162317009.1">
    <property type="nucleotide sequence ID" value="NZ_JAHQXF010000001.1"/>
</dbReference>
<accession>A0A8J7Y3W3</accession>